<dbReference type="KEGG" id="aot:AcetOri_orf01796"/>
<feature type="compositionally biased region" description="Low complexity" evidence="1">
    <location>
        <begin position="171"/>
        <end position="187"/>
    </location>
</feature>
<feature type="compositionally biased region" description="Pro residues" evidence="1">
    <location>
        <begin position="218"/>
        <end position="227"/>
    </location>
</feature>
<evidence type="ECO:0008006" key="4">
    <source>
        <dbReference type="Google" id="ProtNLM"/>
    </source>
</evidence>
<organism evidence="2 3">
    <name type="scientific">Acetobacter orientalis</name>
    <dbReference type="NCBI Taxonomy" id="146474"/>
    <lineage>
        <taxon>Bacteria</taxon>
        <taxon>Pseudomonadati</taxon>
        <taxon>Pseudomonadota</taxon>
        <taxon>Alphaproteobacteria</taxon>
        <taxon>Acetobacterales</taxon>
        <taxon>Acetobacteraceae</taxon>
        <taxon>Acetobacter</taxon>
    </lineage>
</organism>
<protein>
    <recommendedName>
        <fullName evidence="4">OmpA-like domain-containing protein</fullName>
    </recommendedName>
</protein>
<evidence type="ECO:0000313" key="3">
    <source>
        <dbReference type="Proteomes" id="UP000270034"/>
    </source>
</evidence>
<sequence length="369" mass="39042">MQPECPEQPQLTPQRPRRRTLLCPTSSMLRLSVFMAGSLLSLAGCQQHRDFVDNTLEWTQRMRGGVIAAQRPPPPGQYDPYPHVGLAPTQAPEMPSVQARTLLTQRLVRDRNLTYRTVAANGSLTPVIPPPPNAATAAGKATTLPDNAAGAVMDAADAPPPPTLPNPVAPKPTATPTTNSTPKAATPQTGTGAELAMPEVGEKAQKPPVPESAIPQIPEGPPEPPTFPGFSTPSDAHLISGPTPDYDLSDPKGTALHFVPQSDQLSSGQDATLNKIISQAPKGPFYIRGFGNAPSLSTQDQADAVQLGLLRAQRVAKALLSRNVPATAIHIRGMPLVRGHGSQPPLNAVVGATHWGLFWPPPLLFTPRV</sequence>
<reference evidence="2 3" key="1">
    <citation type="submission" date="2018-02" db="EMBL/GenBank/DDBJ databases">
        <title>Acetobacter orientalis genome.</title>
        <authorList>
            <person name="Nakashima N."/>
            <person name="Tamura T."/>
        </authorList>
    </citation>
    <scope>NUCLEOTIDE SEQUENCE [LARGE SCALE GENOMIC DNA]</scope>
    <source>
        <strain evidence="2 3">FAN1</strain>
    </source>
</reference>
<dbReference type="Proteomes" id="UP000270034">
    <property type="component" value="Chromosome"/>
</dbReference>
<dbReference type="Gene3D" id="3.30.1330.60">
    <property type="entry name" value="OmpA-like domain"/>
    <property type="match status" value="1"/>
</dbReference>
<feature type="region of interest" description="Disordered" evidence="1">
    <location>
        <begin position="152"/>
        <end position="251"/>
    </location>
</feature>
<dbReference type="SUPFAM" id="SSF103088">
    <property type="entry name" value="OmpA-like"/>
    <property type="match status" value="1"/>
</dbReference>
<evidence type="ECO:0000313" key="2">
    <source>
        <dbReference type="EMBL" id="BBC79551.1"/>
    </source>
</evidence>
<dbReference type="AlphaFoldDB" id="A0A2Z5ZG29"/>
<dbReference type="EMBL" id="AP018515">
    <property type="protein sequence ID" value="BBC79551.1"/>
    <property type="molecule type" value="Genomic_DNA"/>
</dbReference>
<gene>
    <name evidence="2" type="ORF">AcetOrient_orf01796</name>
</gene>
<dbReference type="InterPro" id="IPR036737">
    <property type="entry name" value="OmpA-like_sf"/>
</dbReference>
<name>A0A2Z5ZG29_9PROT</name>
<evidence type="ECO:0000256" key="1">
    <source>
        <dbReference type="SAM" id="MobiDB-lite"/>
    </source>
</evidence>
<feature type="compositionally biased region" description="Pro residues" evidence="1">
    <location>
        <begin position="158"/>
        <end position="170"/>
    </location>
</feature>
<accession>A0A2Z5ZG29</accession>
<proteinExistence type="predicted"/>